<organism evidence="1 2">
    <name type="scientific">Dactylonectria macrodidyma</name>
    <dbReference type="NCBI Taxonomy" id="307937"/>
    <lineage>
        <taxon>Eukaryota</taxon>
        <taxon>Fungi</taxon>
        <taxon>Dikarya</taxon>
        <taxon>Ascomycota</taxon>
        <taxon>Pezizomycotina</taxon>
        <taxon>Sordariomycetes</taxon>
        <taxon>Hypocreomycetidae</taxon>
        <taxon>Hypocreales</taxon>
        <taxon>Nectriaceae</taxon>
        <taxon>Dactylonectria</taxon>
    </lineage>
</organism>
<dbReference type="Proteomes" id="UP000738349">
    <property type="component" value="Unassembled WGS sequence"/>
</dbReference>
<dbReference type="EMBL" id="JAGMUV010000009">
    <property type="protein sequence ID" value="KAH7143819.1"/>
    <property type="molecule type" value="Genomic_DNA"/>
</dbReference>
<proteinExistence type="predicted"/>
<comment type="caution">
    <text evidence="1">The sequence shown here is derived from an EMBL/GenBank/DDBJ whole genome shotgun (WGS) entry which is preliminary data.</text>
</comment>
<protein>
    <submittedName>
        <fullName evidence="1">Uncharacterized protein</fullName>
    </submittedName>
</protein>
<reference evidence="1" key="1">
    <citation type="journal article" date="2021" name="Nat. Commun.">
        <title>Genetic determinants of endophytism in the Arabidopsis root mycobiome.</title>
        <authorList>
            <person name="Mesny F."/>
            <person name="Miyauchi S."/>
            <person name="Thiergart T."/>
            <person name="Pickel B."/>
            <person name="Atanasova L."/>
            <person name="Karlsson M."/>
            <person name="Huettel B."/>
            <person name="Barry K.W."/>
            <person name="Haridas S."/>
            <person name="Chen C."/>
            <person name="Bauer D."/>
            <person name="Andreopoulos W."/>
            <person name="Pangilinan J."/>
            <person name="LaButti K."/>
            <person name="Riley R."/>
            <person name="Lipzen A."/>
            <person name="Clum A."/>
            <person name="Drula E."/>
            <person name="Henrissat B."/>
            <person name="Kohler A."/>
            <person name="Grigoriev I.V."/>
            <person name="Martin F.M."/>
            <person name="Hacquard S."/>
        </authorList>
    </citation>
    <scope>NUCLEOTIDE SEQUENCE</scope>
    <source>
        <strain evidence="1">MPI-CAGE-AT-0147</strain>
    </source>
</reference>
<accession>A0A9P9J4M6</accession>
<sequence>MRHQQTNTTYAADIRASTSLTLFSFLIFPSSQSYELRDHSTGLVANSVQLRITAMKQCLAVGACGLWRTSVIRLSTRHKQ</sequence>
<keyword evidence="2" id="KW-1185">Reference proteome</keyword>
<name>A0A9P9J4M6_9HYPO</name>
<gene>
    <name evidence="1" type="ORF">EDB81DRAFT_796453</name>
</gene>
<evidence type="ECO:0000313" key="1">
    <source>
        <dbReference type="EMBL" id="KAH7143819.1"/>
    </source>
</evidence>
<evidence type="ECO:0000313" key="2">
    <source>
        <dbReference type="Proteomes" id="UP000738349"/>
    </source>
</evidence>
<dbReference type="AlphaFoldDB" id="A0A9P9J4M6"/>